<protein>
    <submittedName>
        <fullName evidence="1">Uncharacterized protein</fullName>
    </submittedName>
</protein>
<name>A0A813QWX1_9BILA</name>
<dbReference type="EMBL" id="CAJOAZ010005454">
    <property type="protein sequence ID" value="CAF4100677.1"/>
    <property type="molecule type" value="Genomic_DNA"/>
</dbReference>
<sequence>MHVHFAPPLQLSSSFDFIKYIISFIEQQYLEKSSLNRLIINLEGFQEAAEMSLNNIDLTPVDERLKIHEAIDIINKKASELLDQNRQLAFHLKQQHLIDDALSYA</sequence>
<proteinExistence type="predicted"/>
<accession>A0A813QWX1</accession>
<evidence type="ECO:0000313" key="2">
    <source>
        <dbReference type="EMBL" id="CAF4100677.1"/>
    </source>
</evidence>
<dbReference type="AlphaFoldDB" id="A0A813QWX1"/>
<organism evidence="1 3">
    <name type="scientific">Adineta steineri</name>
    <dbReference type="NCBI Taxonomy" id="433720"/>
    <lineage>
        <taxon>Eukaryota</taxon>
        <taxon>Metazoa</taxon>
        <taxon>Spiralia</taxon>
        <taxon>Gnathifera</taxon>
        <taxon>Rotifera</taxon>
        <taxon>Eurotatoria</taxon>
        <taxon>Bdelloidea</taxon>
        <taxon>Adinetida</taxon>
        <taxon>Adinetidae</taxon>
        <taxon>Adineta</taxon>
    </lineage>
</organism>
<dbReference type="EMBL" id="CAJNOG010000020">
    <property type="protein sequence ID" value="CAF0772709.1"/>
    <property type="molecule type" value="Genomic_DNA"/>
</dbReference>
<dbReference type="Proteomes" id="UP000663844">
    <property type="component" value="Unassembled WGS sequence"/>
</dbReference>
<dbReference type="Proteomes" id="UP000663845">
    <property type="component" value="Unassembled WGS sequence"/>
</dbReference>
<reference evidence="1" key="1">
    <citation type="submission" date="2021-02" db="EMBL/GenBank/DDBJ databases">
        <authorList>
            <person name="Nowell W R."/>
        </authorList>
    </citation>
    <scope>NUCLEOTIDE SEQUENCE</scope>
</reference>
<comment type="caution">
    <text evidence="1">The sequence shown here is derived from an EMBL/GenBank/DDBJ whole genome shotgun (WGS) entry which is preliminary data.</text>
</comment>
<gene>
    <name evidence="1" type="ORF">JYZ213_LOCUS3711</name>
    <name evidence="2" type="ORF">OXD698_LOCUS35398</name>
</gene>
<evidence type="ECO:0000313" key="3">
    <source>
        <dbReference type="Proteomes" id="UP000663845"/>
    </source>
</evidence>
<evidence type="ECO:0000313" key="1">
    <source>
        <dbReference type="EMBL" id="CAF0772709.1"/>
    </source>
</evidence>